<comment type="caution">
    <text evidence="2">The sequence shown here is derived from an EMBL/GenBank/DDBJ whole genome shotgun (WGS) entry which is preliminary data.</text>
</comment>
<feature type="compositionally biased region" description="Polar residues" evidence="1">
    <location>
        <begin position="145"/>
        <end position="162"/>
    </location>
</feature>
<dbReference type="EMBL" id="JBFDAA010000019">
    <property type="protein sequence ID" value="KAL1115736.1"/>
    <property type="molecule type" value="Genomic_DNA"/>
</dbReference>
<evidence type="ECO:0000313" key="3">
    <source>
        <dbReference type="Proteomes" id="UP001558652"/>
    </source>
</evidence>
<name>A0ABD0XWU2_9HEMI</name>
<accession>A0ABD0XWU2</accession>
<protein>
    <submittedName>
        <fullName evidence="2">Uncharacterized protein</fullName>
    </submittedName>
</protein>
<evidence type="ECO:0000256" key="1">
    <source>
        <dbReference type="SAM" id="MobiDB-lite"/>
    </source>
</evidence>
<dbReference type="AlphaFoldDB" id="A0ABD0XWU2"/>
<keyword evidence="3" id="KW-1185">Reference proteome</keyword>
<gene>
    <name evidence="2" type="ORF">AAG570_006026</name>
</gene>
<proteinExistence type="predicted"/>
<feature type="region of interest" description="Disordered" evidence="1">
    <location>
        <begin position="100"/>
        <end position="162"/>
    </location>
</feature>
<organism evidence="2 3">
    <name type="scientific">Ranatra chinensis</name>
    <dbReference type="NCBI Taxonomy" id="642074"/>
    <lineage>
        <taxon>Eukaryota</taxon>
        <taxon>Metazoa</taxon>
        <taxon>Ecdysozoa</taxon>
        <taxon>Arthropoda</taxon>
        <taxon>Hexapoda</taxon>
        <taxon>Insecta</taxon>
        <taxon>Pterygota</taxon>
        <taxon>Neoptera</taxon>
        <taxon>Paraneoptera</taxon>
        <taxon>Hemiptera</taxon>
        <taxon>Heteroptera</taxon>
        <taxon>Panheteroptera</taxon>
        <taxon>Nepomorpha</taxon>
        <taxon>Nepidae</taxon>
        <taxon>Ranatrinae</taxon>
        <taxon>Ranatra</taxon>
    </lineage>
</organism>
<feature type="compositionally biased region" description="Low complexity" evidence="1">
    <location>
        <begin position="124"/>
        <end position="135"/>
    </location>
</feature>
<dbReference type="Proteomes" id="UP001558652">
    <property type="component" value="Unassembled WGS sequence"/>
</dbReference>
<reference evidence="2 3" key="1">
    <citation type="submission" date="2024-07" db="EMBL/GenBank/DDBJ databases">
        <title>Chromosome-level genome assembly of the water stick insect Ranatra chinensis (Heteroptera: Nepidae).</title>
        <authorList>
            <person name="Liu X."/>
        </authorList>
    </citation>
    <scope>NUCLEOTIDE SEQUENCE [LARGE SCALE GENOMIC DNA]</scope>
    <source>
        <strain evidence="2">Cailab_2021Rc</strain>
        <tissue evidence="2">Muscle</tissue>
    </source>
</reference>
<sequence>MPPRYVSNQTIHHDLNMPTVHQTVRSHSEFETPMHSLRTPLVALAASQEVPPIGGVPTVNAFVFVQLITFTGDVLPIWSEGGLRRTDSVKRRHDDAGMMSGEVSQQQHHHHNGGGGHHAQPRVPGKLGAAAQAGGPPVPPVHARPNSNRLTNHQRNLSLDFR</sequence>
<evidence type="ECO:0000313" key="2">
    <source>
        <dbReference type="EMBL" id="KAL1115736.1"/>
    </source>
</evidence>